<proteinExistence type="inferred from homology"/>
<dbReference type="AlphaFoldDB" id="A0A7Y9NKI3"/>
<evidence type="ECO:0000256" key="3">
    <source>
        <dbReference type="ARBA" id="ARBA00022842"/>
    </source>
</evidence>
<evidence type="ECO:0000313" key="6">
    <source>
        <dbReference type="EMBL" id="NYF51003.1"/>
    </source>
</evidence>
<gene>
    <name evidence="6" type="ORF">HDF12_001368</name>
</gene>
<dbReference type="InterPro" id="IPR000086">
    <property type="entry name" value="NUDIX_hydrolase_dom"/>
</dbReference>
<evidence type="ECO:0000256" key="4">
    <source>
        <dbReference type="RuleBase" id="RU003476"/>
    </source>
</evidence>
<dbReference type="PANTHER" id="PTHR43046">
    <property type="entry name" value="GDP-MANNOSE MANNOSYL HYDROLASE"/>
    <property type="match status" value="1"/>
</dbReference>
<name>A0A7Y9NKI3_9BACT</name>
<dbReference type="GO" id="GO:0016787">
    <property type="term" value="F:hydrolase activity"/>
    <property type="evidence" value="ECO:0007669"/>
    <property type="project" value="UniProtKB-KW"/>
</dbReference>
<organism evidence="6 7">
    <name type="scientific">Tunturiibacter lichenicola</name>
    <dbReference type="NCBI Taxonomy" id="2051959"/>
    <lineage>
        <taxon>Bacteria</taxon>
        <taxon>Pseudomonadati</taxon>
        <taxon>Acidobacteriota</taxon>
        <taxon>Terriglobia</taxon>
        <taxon>Terriglobales</taxon>
        <taxon>Acidobacteriaceae</taxon>
        <taxon>Tunturiibacter</taxon>
    </lineage>
</organism>
<keyword evidence="2 4" id="KW-0378">Hydrolase</keyword>
<dbReference type="Gene3D" id="3.90.79.10">
    <property type="entry name" value="Nucleoside Triphosphate Pyrophosphohydrolase"/>
    <property type="match status" value="1"/>
</dbReference>
<dbReference type="PROSITE" id="PS00893">
    <property type="entry name" value="NUDIX_BOX"/>
    <property type="match status" value="1"/>
</dbReference>
<accession>A0A7Y9NKI3</accession>
<sequence length="152" mass="17786">MRKRRTARVMLFDESGEVLLIRFVVPREDGEFVFWALPGGEIEAGETETEAAVREVREELGLDLVMTGPVYCDRNQFLHQGEMQDNTDFLFRAKCRREEPQLMGVTADEREIMRESRWWSEDEIANSKERIFPKNLAERMREQSGRSGLDRA</sequence>
<keyword evidence="3" id="KW-0460">Magnesium</keyword>
<comment type="similarity">
    <text evidence="4">Belongs to the Nudix hydrolase family.</text>
</comment>
<reference evidence="6 7" key="1">
    <citation type="submission" date="2020-07" db="EMBL/GenBank/DDBJ databases">
        <title>Genomic Encyclopedia of Type Strains, Phase IV (KMG-V): Genome sequencing to study the core and pangenomes of soil and plant-associated prokaryotes.</title>
        <authorList>
            <person name="Whitman W."/>
        </authorList>
    </citation>
    <scope>NUCLEOTIDE SEQUENCE [LARGE SCALE GENOMIC DNA]</scope>
    <source>
        <strain evidence="6 7">M8UP30</strain>
    </source>
</reference>
<comment type="caution">
    <text evidence="6">The sequence shown here is derived from an EMBL/GenBank/DDBJ whole genome shotgun (WGS) entry which is preliminary data.</text>
</comment>
<dbReference type="InterPro" id="IPR020476">
    <property type="entry name" value="Nudix_hydrolase"/>
</dbReference>
<evidence type="ECO:0000259" key="5">
    <source>
        <dbReference type="PROSITE" id="PS51462"/>
    </source>
</evidence>
<dbReference type="Pfam" id="PF00293">
    <property type="entry name" value="NUDIX"/>
    <property type="match status" value="1"/>
</dbReference>
<comment type="cofactor">
    <cofactor evidence="1">
        <name>Mg(2+)</name>
        <dbReference type="ChEBI" id="CHEBI:18420"/>
    </cofactor>
</comment>
<evidence type="ECO:0000256" key="1">
    <source>
        <dbReference type="ARBA" id="ARBA00001946"/>
    </source>
</evidence>
<feature type="domain" description="Nudix hydrolase" evidence="5">
    <location>
        <begin position="2"/>
        <end position="142"/>
    </location>
</feature>
<dbReference type="CDD" id="cd04685">
    <property type="entry name" value="NUDIX_Hydrolase"/>
    <property type="match status" value="1"/>
</dbReference>
<dbReference type="PROSITE" id="PS51462">
    <property type="entry name" value="NUDIX"/>
    <property type="match status" value="1"/>
</dbReference>
<evidence type="ECO:0000313" key="7">
    <source>
        <dbReference type="Proteomes" id="UP000534186"/>
    </source>
</evidence>
<dbReference type="PANTHER" id="PTHR43046:SF12">
    <property type="entry name" value="GDP-MANNOSE MANNOSYL HYDROLASE"/>
    <property type="match status" value="1"/>
</dbReference>
<dbReference type="PRINTS" id="PR00502">
    <property type="entry name" value="NUDIXFAMILY"/>
</dbReference>
<dbReference type="InterPro" id="IPR020084">
    <property type="entry name" value="NUDIX_hydrolase_CS"/>
</dbReference>
<dbReference type="InterPro" id="IPR015797">
    <property type="entry name" value="NUDIX_hydrolase-like_dom_sf"/>
</dbReference>
<dbReference type="SUPFAM" id="SSF55811">
    <property type="entry name" value="Nudix"/>
    <property type="match status" value="1"/>
</dbReference>
<evidence type="ECO:0000256" key="2">
    <source>
        <dbReference type="ARBA" id="ARBA00022801"/>
    </source>
</evidence>
<dbReference type="EMBL" id="JACCCV010000001">
    <property type="protein sequence ID" value="NYF51003.1"/>
    <property type="molecule type" value="Genomic_DNA"/>
</dbReference>
<dbReference type="Proteomes" id="UP000534186">
    <property type="component" value="Unassembled WGS sequence"/>
</dbReference>
<protein>
    <submittedName>
        <fullName evidence="6">ADP-ribose pyrophosphatase YjhB (NUDIX family)</fullName>
    </submittedName>
</protein>